<dbReference type="EMBL" id="AF182207">
    <property type="protein sequence ID" value="AAG31339.1"/>
    <property type="molecule type" value="Genomic_DNA"/>
</dbReference>
<organism evidence="1">
    <name type="scientific">Lactococcus phage mv4</name>
    <name type="common">Lactococcus delbrueckii bacteriophage mv4</name>
    <dbReference type="NCBI Taxonomy" id="12392"/>
    <lineage>
        <taxon>Viruses</taxon>
    </lineage>
</organism>
<protein>
    <submittedName>
        <fullName evidence="1">ORF 101</fullName>
    </submittedName>
</protein>
<name>Q9G0C1_BPMV4</name>
<reference evidence="1" key="3">
    <citation type="journal article" date="2010" name="J. Bacteriol.">
        <title>Control of directionality in bacteriophage mv4 site-specific recombination: functional analysis of the Xis factor.</title>
        <authorList>
            <person name="Coddeville M."/>
            <person name="Ritzenthaler P."/>
        </authorList>
    </citation>
    <scope>NUCLEOTIDE SEQUENCE</scope>
</reference>
<proteinExistence type="predicted"/>
<evidence type="ECO:0000313" key="1">
    <source>
        <dbReference type="EMBL" id="AAG31339.1"/>
    </source>
</evidence>
<accession>Q9G0C1</accession>
<organismHost>
    <name type="scientific">Lactobacillus delbrueckii</name>
    <dbReference type="NCBI Taxonomy" id="1584"/>
</organismHost>
<gene>
    <name evidence="1" type="primary">orf 101</name>
</gene>
<sequence>MIREVFRDIALDILISRDRFATRDVADERDLDQVRLIDWDHIFRHSGKTRVNFFIRYSEKICQLFNIFRRWQNLAVKVVIDRAFADSGLADNVCFFISRLA</sequence>
<reference evidence="1" key="2">
    <citation type="journal article" date="2007" name="Virology">
        <title>Single independent operator sites are involved in the genetic switch of the Lactobacillus delbrueckii bacteriophage mv4.</title>
        <authorList>
            <person name="Coddeville M."/>
            <person name="Auvray F."/>
            <person name="Mikkonen M."/>
            <person name="Ritzenthaler P."/>
        </authorList>
    </citation>
    <scope>NUCLEOTIDE SEQUENCE</scope>
</reference>
<reference evidence="1" key="1">
    <citation type="submission" date="2006-09" db="EMBL/GenBank/DDBJ databases">
        <title>Characterization of the lysogeny DNA module from the temperate Lactobacillus delbrueckii bacteriophage mv4.</title>
        <authorList>
            <person name="Lautier M."/>
            <person name="Auvray F."/>
            <person name="Mikkonen M."/>
            <person name="Duval C."/>
            <person name="Ritzenthaler P."/>
        </authorList>
    </citation>
    <scope>NUCLEOTIDE SEQUENCE</scope>
</reference>